<dbReference type="GO" id="GO:0016020">
    <property type="term" value="C:membrane"/>
    <property type="evidence" value="ECO:0007669"/>
    <property type="project" value="TreeGrafter"/>
</dbReference>
<evidence type="ECO:0000313" key="6">
    <source>
        <dbReference type="Proteomes" id="UP001164286"/>
    </source>
</evidence>
<comment type="similarity">
    <text evidence="1">Belongs to the SEC15 family.</text>
</comment>
<sequence>MIRKQRPSFTSAELELQLQQVSIDPSSANAENLEALAPLIKSIQDTDSEQLYLRSLDTFVEEKEREIEKICEENYEDFVSSVQTLLTIRQGTVHLRRRIGELDGQMGDVGRSLGEKKRALLEQKKVARHMDDAIETLQTCLRLLDLVHRVGQMIREGKYWGALRSLEDLLHLPPPSISQTPFYSHLLSSLPSLRLSIKDAVTASTKSWLFDVRESGAKVGMLALDQMTNRIKKWRAKREREGGVRLARVGGALELVYNERSGFDALSNDEIKIDFRPLFQCVHIHEALDAKPELQRNYQQDRKTQLNLILTSRLSTAAQTLPTTLPSLMHELVGFFIIESHVARVMPDFRSQNDVDELWDQMCLRMVEVVGGGLKGCEDAEVFLGVKKEVLLFVQTLEDYGYNVTELNGLLITLFERYSDLLRRKFSVDFDQIVMDDDNQPMMVNDTEEFDQVAGVCWLALGEKEQLAMQSFPQPMPFSQTYPMCCINIRNFVDQFYQFTDGVASQHHLDIDEVLRKSLDGLLTDHVASEIGKRLKGMNNLSQIAQVVVNLEHFATACDELEGVLAGLRASQRGGPVKLSSTDTFHSTLKAAESQINSVIASKLESFFELAEYSWTPTRPQSTSTEPSTYVFEMITFLTAYVDSVLIGLNEGVKTRAYASALQSIQNWLMLTLCGKEVQKLNEAALSSVLGDVTFIETEIKRLGKPDLDRVFDEIKLTLNIVLSDAVSAYLEPSIRQGNYAAVRPNRLAIILQKTARALGVTPTAQAQQRAERRRREADQVAALGR</sequence>
<dbReference type="Proteomes" id="UP001164286">
    <property type="component" value="Unassembled WGS sequence"/>
</dbReference>
<dbReference type="Gene3D" id="1.10.357.30">
    <property type="entry name" value="Exocyst complex subunit Sec15 C-terminal domain, N-terminal subdomain"/>
    <property type="match status" value="1"/>
</dbReference>
<dbReference type="PANTHER" id="PTHR12702:SF0">
    <property type="entry name" value="EXOCYST COMPLEX COMPONENT 6"/>
    <property type="match status" value="1"/>
</dbReference>
<organism evidence="5 6">
    <name type="scientific">Dioszegia hungarica</name>
    <dbReference type="NCBI Taxonomy" id="4972"/>
    <lineage>
        <taxon>Eukaryota</taxon>
        <taxon>Fungi</taxon>
        <taxon>Dikarya</taxon>
        <taxon>Basidiomycota</taxon>
        <taxon>Agaricomycotina</taxon>
        <taxon>Tremellomycetes</taxon>
        <taxon>Tremellales</taxon>
        <taxon>Bulleribasidiaceae</taxon>
        <taxon>Dioszegia</taxon>
    </lineage>
</organism>
<dbReference type="FunFam" id="1.10.357.30:FF:000004">
    <property type="entry name" value="Exocyst complex component SEC15"/>
    <property type="match status" value="1"/>
</dbReference>
<feature type="region of interest" description="Disordered" evidence="2">
    <location>
        <begin position="763"/>
        <end position="786"/>
    </location>
</feature>
<dbReference type="PANTHER" id="PTHR12702">
    <property type="entry name" value="SEC15"/>
    <property type="match status" value="1"/>
</dbReference>
<dbReference type="Pfam" id="PF04091">
    <property type="entry name" value="Sec15_C"/>
    <property type="match status" value="1"/>
</dbReference>
<evidence type="ECO:0000256" key="1">
    <source>
        <dbReference type="PIRNR" id="PIRNR025007"/>
    </source>
</evidence>
<dbReference type="GeneID" id="77728288"/>
<comment type="caution">
    <text evidence="5">The sequence shown here is derived from an EMBL/GenBank/DDBJ whole genome shotgun (WGS) entry which is preliminary data.</text>
</comment>
<evidence type="ECO:0000313" key="5">
    <source>
        <dbReference type="EMBL" id="KAI9639647.1"/>
    </source>
</evidence>
<dbReference type="RefSeq" id="XP_052949424.1">
    <property type="nucleotide sequence ID" value="XM_053089083.1"/>
</dbReference>
<name>A0AA38HEB2_9TREE</name>
<dbReference type="GO" id="GO:0006886">
    <property type="term" value="P:intracellular protein transport"/>
    <property type="evidence" value="ECO:0007669"/>
    <property type="project" value="InterPro"/>
</dbReference>
<dbReference type="InterPro" id="IPR046361">
    <property type="entry name" value="EXOC6/Sec15_C"/>
</dbReference>
<dbReference type="GO" id="GO:0090522">
    <property type="term" value="P:vesicle tethering involved in exocytosis"/>
    <property type="evidence" value="ECO:0007669"/>
    <property type="project" value="UniProtKB-UniRule"/>
</dbReference>
<dbReference type="AlphaFoldDB" id="A0AA38HEB2"/>
<keyword evidence="6" id="KW-1185">Reference proteome</keyword>
<dbReference type="Pfam" id="PF20651">
    <property type="entry name" value="EXOC6_Sec15_N"/>
    <property type="match status" value="1"/>
</dbReference>
<feature type="domain" description="Exocyst complex subunit EXOC6/Sec15 C-terminal" evidence="3">
    <location>
        <begin position="406"/>
        <end position="754"/>
    </location>
</feature>
<keyword evidence="1" id="KW-0268">Exocytosis</keyword>
<dbReference type="InterPro" id="IPR042045">
    <property type="entry name" value="EXOC6/Sec15_C_dom1"/>
</dbReference>
<feature type="compositionally biased region" description="Basic and acidic residues" evidence="2">
    <location>
        <begin position="770"/>
        <end position="779"/>
    </location>
</feature>
<dbReference type="PIRSF" id="PIRSF025007">
    <property type="entry name" value="Sec15"/>
    <property type="match status" value="1"/>
</dbReference>
<evidence type="ECO:0000259" key="4">
    <source>
        <dbReference type="Pfam" id="PF20651"/>
    </source>
</evidence>
<proteinExistence type="inferred from homology"/>
<dbReference type="GO" id="GO:0006893">
    <property type="term" value="P:Golgi to plasma membrane transport"/>
    <property type="evidence" value="ECO:0007669"/>
    <property type="project" value="TreeGrafter"/>
</dbReference>
<dbReference type="EMBL" id="JAKWFO010000001">
    <property type="protein sequence ID" value="KAI9639647.1"/>
    <property type="molecule type" value="Genomic_DNA"/>
</dbReference>
<dbReference type="GO" id="GO:0000145">
    <property type="term" value="C:exocyst"/>
    <property type="evidence" value="ECO:0007669"/>
    <property type="project" value="UniProtKB-UniRule"/>
</dbReference>
<dbReference type="InterPro" id="IPR048359">
    <property type="entry name" value="EXOC6_Sec15_N"/>
</dbReference>
<keyword evidence="1" id="KW-0813">Transport</keyword>
<protein>
    <recommendedName>
        <fullName evidence="1">Exocyst complex component SEC15</fullName>
    </recommendedName>
</protein>
<accession>A0AA38HEB2</accession>
<evidence type="ECO:0000256" key="2">
    <source>
        <dbReference type="SAM" id="MobiDB-lite"/>
    </source>
</evidence>
<dbReference type="InterPro" id="IPR007225">
    <property type="entry name" value="EXOC6/Sec15"/>
</dbReference>
<evidence type="ECO:0000259" key="3">
    <source>
        <dbReference type="Pfam" id="PF04091"/>
    </source>
</evidence>
<comment type="function">
    <text evidence="1">Component of the exocyst complex involved in the docking of exocytic vesicles with fusion sites on the plasma membrane.</text>
</comment>
<feature type="domain" description="Exocyst complex component EXOC6/Sec15 N-terminal" evidence="4">
    <location>
        <begin position="56"/>
        <end position="223"/>
    </location>
</feature>
<gene>
    <name evidence="5" type="ORF">MKK02DRAFT_35104</name>
</gene>
<reference evidence="5" key="1">
    <citation type="journal article" date="2022" name="G3 (Bethesda)">
        <title>High quality genome of the basidiomycete yeast Dioszegia hungarica PDD-24b-2 isolated from cloud water.</title>
        <authorList>
            <person name="Jarrige D."/>
            <person name="Haridas S."/>
            <person name="Bleykasten-Grosshans C."/>
            <person name="Joly M."/>
            <person name="Nadalig T."/>
            <person name="Sancelme M."/>
            <person name="Vuilleumier S."/>
            <person name="Grigoriev I.V."/>
            <person name="Amato P."/>
            <person name="Bringel F."/>
        </authorList>
    </citation>
    <scope>NUCLEOTIDE SEQUENCE</scope>
    <source>
        <strain evidence="5">PDD-24b-2</strain>
    </source>
</reference>